<comment type="caution">
    <text evidence="1">The sequence shown here is derived from an EMBL/GenBank/DDBJ whole genome shotgun (WGS) entry which is preliminary data.</text>
</comment>
<accession>A0A0V1LY61</accession>
<dbReference type="Proteomes" id="UP000054843">
    <property type="component" value="Unassembled WGS sequence"/>
</dbReference>
<evidence type="ECO:0000313" key="2">
    <source>
        <dbReference type="Proteomes" id="UP000054843"/>
    </source>
</evidence>
<dbReference type="EMBL" id="JYDO01001082">
    <property type="protein sequence ID" value="KRZ64451.1"/>
    <property type="molecule type" value="Genomic_DNA"/>
</dbReference>
<protein>
    <submittedName>
        <fullName evidence="1">Uncharacterized protein</fullName>
    </submittedName>
</protein>
<reference evidence="1 2" key="1">
    <citation type="submission" date="2015-01" db="EMBL/GenBank/DDBJ databases">
        <title>Evolution of Trichinella species and genotypes.</title>
        <authorList>
            <person name="Korhonen P.K."/>
            <person name="Edoardo P."/>
            <person name="Giuseppe L.R."/>
            <person name="Gasser R.B."/>
        </authorList>
    </citation>
    <scope>NUCLEOTIDE SEQUENCE [LARGE SCALE GENOMIC DNA]</scope>
    <source>
        <strain evidence="1">ISS1980</strain>
    </source>
</reference>
<gene>
    <name evidence="1" type="ORF">T10_5105</name>
</gene>
<organism evidence="1 2">
    <name type="scientific">Trichinella papuae</name>
    <dbReference type="NCBI Taxonomy" id="268474"/>
    <lineage>
        <taxon>Eukaryota</taxon>
        <taxon>Metazoa</taxon>
        <taxon>Ecdysozoa</taxon>
        <taxon>Nematoda</taxon>
        <taxon>Enoplea</taxon>
        <taxon>Dorylaimia</taxon>
        <taxon>Trichinellida</taxon>
        <taxon>Trichinellidae</taxon>
        <taxon>Trichinella</taxon>
    </lineage>
</organism>
<sequence>MASKDISEVNFEDERNVSTVLTVSRVCAQVDQCRASRLQLQLPGDRHFH</sequence>
<name>A0A0V1LY61_9BILA</name>
<evidence type="ECO:0000313" key="1">
    <source>
        <dbReference type="EMBL" id="KRZ64451.1"/>
    </source>
</evidence>
<dbReference type="AlphaFoldDB" id="A0A0V1LY61"/>
<keyword evidence="2" id="KW-1185">Reference proteome</keyword>
<proteinExistence type="predicted"/>